<dbReference type="EMBL" id="JAUSVY010000006">
    <property type="protein sequence ID" value="MDQ0505959.1"/>
    <property type="molecule type" value="Genomic_DNA"/>
</dbReference>
<name>A0ABU0LFN4_XANAG</name>
<dbReference type="RefSeq" id="WP_237347713.1">
    <property type="nucleotide sequence ID" value="NZ_JABWGX010000048.1"/>
</dbReference>
<sequence length="69" mass="7994">MDSAEEVIEALSESERLLRAENARLRSEYDGLLRLYAQERDARALEQYAHAQTKAWLEAAQKSLVVEWD</sequence>
<keyword evidence="1" id="KW-0175">Coiled coil</keyword>
<protein>
    <submittedName>
        <fullName evidence="2">NAD(P)H-dependent FMN reductase</fullName>
    </submittedName>
</protein>
<evidence type="ECO:0000313" key="3">
    <source>
        <dbReference type="Proteomes" id="UP001241747"/>
    </source>
</evidence>
<comment type="caution">
    <text evidence="2">The sequence shown here is derived from an EMBL/GenBank/DDBJ whole genome shotgun (WGS) entry which is preliminary data.</text>
</comment>
<evidence type="ECO:0000256" key="1">
    <source>
        <dbReference type="SAM" id="Coils"/>
    </source>
</evidence>
<dbReference type="Proteomes" id="UP001241747">
    <property type="component" value="Unassembled WGS sequence"/>
</dbReference>
<gene>
    <name evidence="2" type="ORF">QOZ94_002763</name>
</gene>
<feature type="coiled-coil region" evidence="1">
    <location>
        <begin position="1"/>
        <end position="28"/>
    </location>
</feature>
<keyword evidence="3" id="KW-1185">Reference proteome</keyword>
<accession>A0ABU0LFN4</accession>
<proteinExistence type="predicted"/>
<organism evidence="2 3">
    <name type="scientific">Xanthobacter agilis</name>
    <dbReference type="NCBI Taxonomy" id="47492"/>
    <lineage>
        <taxon>Bacteria</taxon>
        <taxon>Pseudomonadati</taxon>
        <taxon>Pseudomonadota</taxon>
        <taxon>Alphaproteobacteria</taxon>
        <taxon>Hyphomicrobiales</taxon>
        <taxon>Xanthobacteraceae</taxon>
        <taxon>Xanthobacter</taxon>
    </lineage>
</organism>
<reference evidence="2 3" key="1">
    <citation type="submission" date="2023-07" db="EMBL/GenBank/DDBJ databases">
        <title>Genomic Encyclopedia of Type Strains, Phase IV (KMG-IV): sequencing the most valuable type-strain genomes for metagenomic binning, comparative biology and taxonomic classification.</title>
        <authorList>
            <person name="Goeker M."/>
        </authorList>
    </citation>
    <scope>NUCLEOTIDE SEQUENCE [LARGE SCALE GENOMIC DNA]</scope>
    <source>
        <strain evidence="2 3">DSM 3770</strain>
    </source>
</reference>
<evidence type="ECO:0000313" key="2">
    <source>
        <dbReference type="EMBL" id="MDQ0505959.1"/>
    </source>
</evidence>